<dbReference type="Pfam" id="PF01636">
    <property type="entry name" value="APH"/>
    <property type="match status" value="1"/>
</dbReference>
<sequence length="152" mass="17482">MAALECRMPRLHGGPSPEVRSMPCPPCECTIRANADLFVRELVLPQLRSLKSDTTGLDDIVIPPRWVVEYDKRERWPVLRSGRAEFVFCHHDLVPHNLLLSTRTLEVLALVDIEECGYFPAEVQQWKCDRAGQFDLYEEMELVQKHIRLIGG</sequence>
<keyword evidence="3" id="KW-1185">Reference proteome</keyword>
<dbReference type="EMBL" id="JANBVN010000041">
    <property type="protein sequence ID" value="KAJ9158113.1"/>
    <property type="molecule type" value="Genomic_DNA"/>
</dbReference>
<evidence type="ECO:0000313" key="2">
    <source>
        <dbReference type="EMBL" id="KAJ9158113.1"/>
    </source>
</evidence>
<comment type="caution">
    <text evidence="2">The sequence shown here is derived from an EMBL/GenBank/DDBJ whole genome shotgun (WGS) entry which is preliminary data.</text>
</comment>
<dbReference type="AlphaFoldDB" id="A0AA38RWP8"/>
<name>A0AA38RWP8_9PEZI</name>
<evidence type="ECO:0000259" key="1">
    <source>
        <dbReference type="Pfam" id="PF01636"/>
    </source>
</evidence>
<dbReference type="Proteomes" id="UP001174691">
    <property type="component" value="Unassembled WGS sequence"/>
</dbReference>
<dbReference type="InterPro" id="IPR011009">
    <property type="entry name" value="Kinase-like_dom_sf"/>
</dbReference>
<proteinExistence type="predicted"/>
<protein>
    <recommendedName>
        <fullName evidence="1">Aminoglycoside phosphotransferase domain-containing protein</fullName>
    </recommendedName>
</protein>
<gene>
    <name evidence="2" type="ORF">NKR19_g3601</name>
</gene>
<dbReference type="InterPro" id="IPR002575">
    <property type="entry name" value="Aminoglycoside_PTrfase"/>
</dbReference>
<accession>A0AA38RWP8</accession>
<dbReference type="SUPFAM" id="SSF56112">
    <property type="entry name" value="Protein kinase-like (PK-like)"/>
    <property type="match status" value="1"/>
</dbReference>
<reference evidence="2" key="1">
    <citation type="submission" date="2022-07" db="EMBL/GenBank/DDBJ databases">
        <title>Fungi with potential for degradation of polypropylene.</title>
        <authorList>
            <person name="Gostincar C."/>
        </authorList>
    </citation>
    <scope>NUCLEOTIDE SEQUENCE</scope>
    <source>
        <strain evidence="2">EXF-13287</strain>
    </source>
</reference>
<evidence type="ECO:0000313" key="3">
    <source>
        <dbReference type="Proteomes" id="UP001174691"/>
    </source>
</evidence>
<organism evidence="2 3">
    <name type="scientific">Coniochaeta hoffmannii</name>
    <dbReference type="NCBI Taxonomy" id="91930"/>
    <lineage>
        <taxon>Eukaryota</taxon>
        <taxon>Fungi</taxon>
        <taxon>Dikarya</taxon>
        <taxon>Ascomycota</taxon>
        <taxon>Pezizomycotina</taxon>
        <taxon>Sordariomycetes</taxon>
        <taxon>Sordariomycetidae</taxon>
        <taxon>Coniochaetales</taxon>
        <taxon>Coniochaetaceae</taxon>
        <taxon>Coniochaeta</taxon>
    </lineage>
</organism>
<feature type="domain" description="Aminoglycoside phosphotransferase" evidence="1">
    <location>
        <begin position="73"/>
        <end position="119"/>
    </location>
</feature>